<evidence type="ECO:0000256" key="1">
    <source>
        <dbReference type="ARBA" id="ARBA00004141"/>
    </source>
</evidence>
<keyword evidence="8" id="KW-1185">Reference proteome</keyword>
<evidence type="ECO:0000313" key="7">
    <source>
        <dbReference type="EMBL" id="RUO48094.1"/>
    </source>
</evidence>
<dbReference type="PANTHER" id="PTHR43461:SF1">
    <property type="entry name" value="TRANSMEMBRANE PROTEIN 256"/>
    <property type="match status" value="1"/>
</dbReference>
<keyword evidence="5 6" id="KW-0472">Membrane</keyword>
<evidence type="ECO:0000256" key="2">
    <source>
        <dbReference type="ARBA" id="ARBA00009694"/>
    </source>
</evidence>
<sequence length="123" mass="13370">MKLFAMLGAINMALGVILGAFGAHALKARLSPEMLTVFQTGVQYHIYHALGLFMVAALLIPYPNAGGLRTGGWILFAGILLFSGSLYLMALTGIRWFGPITPIGGACFIIGWIWIFWAVLREL</sequence>
<gene>
    <name evidence="7" type="ORF">CWE21_05975</name>
</gene>
<dbReference type="Proteomes" id="UP000286678">
    <property type="component" value="Unassembled WGS sequence"/>
</dbReference>
<comment type="similarity">
    <text evidence="2">Belongs to the UPF0382 family.</text>
</comment>
<feature type="transmembrane region" description="Helical" evidence="6">
    <location>
        <begin position="72"/>
        <end position="94"/>
    </location>
</feature>
<comment type="subcellular location">
    <subcellularLocation>
        <location evidence="1">Membrane</location>
        <topology evidence="1">Multi-pass membrane protein</topology>
    </subcellularLocation>
</comment>
<dbReference type="PANTHER" id="PTHR43461">
    <property type="entry name" value="TRANSMEMBRANE PROTEIN 256"/>
    <property type="match status" value="1"/>
</dbReference>
<name>A0A432XH66_9GAMM</name>
<comment type="caution">
    <text evidence="7">The sequence shown here is derived from an EMBL/GenBank/DDBJ whole genome shotgun (WGS) entry which is preliminary data.</text>
</comment>
<feature type="transmembrane region" description="Helical" evidence="6">
    <location>
        <begin position="41"/>
        <end position="60"/>
    </location>
</feature>
<proteinExistence type="inferred from homology"/>
<dbReference type="OrthoDB" id="9802121at2"/>
<protein>
    <submittedName>
        <fullName evidence="7">DUF423 domain-containing protein</fullName>
    </submittedName>
</protein>
<keyword evidence="3 6" id="KW-0812">Transmembrane</keyword>
<evidence type="ECO:0000256" key="5">
    <source>
        <dbReference type="ARBA" id="ARBA00023136"/>
    </source>
</evidence>
<feature type="transmembrane region" description="Helical" evidence="6">
    <location>
        <begin position="100"/>
        <end position="120"/>
    </location>
</feature>
<evidence type="ECO:0000256" key="3">
    <source>
        <dbReference type="ARBA" id="ARBA00022692"/>
    </source>
</evidence>
<evidence type="ECO:0000256" key="4">
    <source>
        <dbReference type="ARBA" id="ARBA00022989"/>
    </source>
</evidence>
<dbReference type="GO" id="GO:0005886">
    <property type="term" value="C:plasma membrane"/>
    <property type="evidence" value="ECO:0007669"/>
    <property type="project" value="TreeGrafter"/>
</dbReference>
<dbReference type="Pfam" id="PF04241">
    <property type="entry name" value="DUF423"/>
    <property type="match status" value="1"/>
</dbReference>
<dbReference type="InterPro" id="IPR006696">
    <property type="entry name" value="DUF423"/>
</dbReference>
<dbReference type="EMBL" id="PIPT01000004">
    <property type="protein sequence ID" value="RUO48094.1"/>
    <property type="molecule type" value="Genomic_DNA"/>
</dbReference>
<accession>A0A432XH66</accession>
<organism evidence="7 8">
    <name type="scientific">Pseudidiomarina aquimaris</name>
    <dbReference type="NCBI Taxonomy" id="641841"/>
    <lineage>
        <taxon>Bacteria</taxon>
        <taxon>Pseudomonadati</taxon>
        <taxon>Pseudomonadota</taxon>
        <taxon>Gammaproteobacteria</taxon>
        <taxon>Alteromonadales</taxon>
        <taxon>Idiomarinaceae</taxon>
        <taxon>Pseudidiomarina</taxon>
    </lineage>
</organism>
<dbReference type="RefSeq" id="WP_126833545.1">
    <property type="nucleotide sequence ID" value="NZ_JBLXIO010000024.1"/>
</dbReference>
<evidence type="ECO:0000313" key="8">
    <source>
        <dbReference type="Proteomes" id="UP000286678"/>
    </source>
</evidence>
<reference evidence="8" key="1">
    <citation type="journal article" date="2018" name="Front. Microbiol.">
        <title>Genome-Based Analysis Reveals the Taxonomy and Diversity of the Family Idiomarinaceae.</title>
        <authorList>
            <person name="Liu Y."/>
            <person name="Lai Q."/>
            <person name="Shao Z."/>
        </authorList>
    </citation>
    <scope>NUCLEOTIDE SEQUENCE [LARGE SCALE GENOMIC DNA]</scope>
    <source>
        <strain evidence="8">SW15</strain>
    </source>
</reference>
<keyword evidence="4 6" id="KW-1133">Transmembrane helix</keyword>
<dbReference type="AlphaFoldDB" id="A0A432XH66"/>
<evidence type="ECO:0000256" key="6">
    <source>
        <dbReference type="SAM" id="Phobius"/>
    </source>
</evidence>